<protein>
    <submittedName>
        <fullName evidence="1">Uncharacterized protein</fullName>
    </submittedName>
</protein>
<comment type="caution">
    <text evidence="1">The sequence shown here is derived from an EMBL/GenBank/DDBJ whole genome shotgun (WGS) entry which is preliminary data.</text>
</comment>
<evidence type="ECO:0000313" key="1">
    <source>
        <dbReference type="EMBL" id="KAK7271302.1"/>
    </source>
</evidence>
<gene>
    <name evidence="1" type="ORF">RJT34_27083</name>
</gene>
<proteinExistence type="predicted"/>
<dbReference type="Proteomes" id="UP001359559">
    <property type="component" value="Unassembled WGS sequence"/>
</dbReference>
<name>A0AAN9F7E3_CLITE</name>
<evidence type="ECO:0000313" key="2">
    <source>
        <dbReference type="Proteomes" id="UP001359559"/>
    </source>
</evidence>
<dbReference type="EMBL" id="JAYKXN010000007">
    <property type="protein sequence ID" value="KAK7271302.1"/>
    <property type="molecule type" value="Genomic_DNA"/>
</dbReference>
<organism evidence="1 2">
    <name type="scientific">Clitoria ternatea</name>
    <name type="common">Butterfly pea</name>
    <dbReference type="NCBI Taxonomy" id="43366"/>
    <lineage>
        <taxon>Eukaryota</taxon>
        <taxon>Viridiplantae</taxon>
        <taxon>Streptophyta</taxon>
        <taxon>Embryophyta</taxon>
        <taxon>Tracheophyta</taxon>
        <taxon>Spermatophyta</taxon>
        <taxon>Magnoliopsida</taxon>
        <taxon>eudicotyledons</taxon>
        <taxon>Gunneridae</taxon>
        <taxon>Pentapetalae</taxon>
        <taxon>rosids</taxon>
        <taxon>fabids</taxon>
        <taxon>Fabales</taxon>
        <taxon>Fabaceae</taxon>
        <taxon>Papilionoideae</taxon>
        <taxon>50 kb inversion clade</taxon>
        <taxon>NPAAA clade</taxon>
        <taxon>indigoferoid/millettioid clade</taxon>
        <taxon>Phaseoleae</taxon>
        <taxon>Clitoria</taxon>
    </lineage>
</organism>
<accession>A0AAN9F7E3</accession>
<reference evidence="1 2" key="1">
    <citation type="submission" date="2024-01" db="EMBL/GenBank/DDBJ databases">
        <title>The genomes of 5 underutilized Papilionoideae crops provide insights into root nodulation and disease resistance.</title>
        <authorList>
            <person name="Yuan L."/>
        </authorList>
    </citation>
    <scope>NUCLEOTIDE SEQUENCE [LARGE SCALE GENOMIC DNA]</scope>
    <source>
        <strain evidence="1">LY-2023</strain>
        <tissue evidence="1">Leaf</tissue>
    </source>
</reference>
<dbReference type="AlphaFoldDB" id="A0AAN9F7E3"/>
<sequence>MRGWAFTACQYAGGGSGRHGVCYMHKVKVYWHHVLWPRFMGVQMPKQRVYSRGFRSWSKAQCNLLYAYEYNWQVGCAHEGATSVSIPLWRGTRMKQKRVQGPISAA</sequence>
<keyword evidence="2" id="KW-1185">Reference proteome</keyword>